<dbReference type="Gene3D" id="1.10.287.130">
    <property type="match status" value="1"/>
</dbReference>
<dbReference type="Pfam" id="PF02518">
    <property type="entry name" value="HATPase_c"/>
    <property type="match status" value="1"/>
</dbReference>
<dbReference type="InterPro" id="IPR005467">
    <property type="entry name" value="His_kinase_dom"/>
</dbReference>
<name>A0AAJ1WRF8_9BACL</name>
<feature type="transmembrane region" description="Helical" evidence="9">
    <location>
        <begin position="40"/>
        <end position="60"/>
    </location>
</feature>
<reference evidence="11 12" key="1">
    <citation type="submission" date="2023-07" db="EMBL/GenBank/DDBJ databases">
        <title>Genomic Encyclopedia of Type Strains, Phase IV (KMG-IV): sequencing the most valuable type-strain genomes for metagenomic binning, comparative biology and taxonomic classification.</title>
        <authorList>
            <person name="Goeker M."/>
        </authorList>
    </citation>
    <scope>NUCLEOTIDE SEQUENCE [LARGE SCALE GENOMIC DNA]</scope>
    <source>
        <strain evidence="11 12">DSM 46876</strain>
    </source>
</reference>
<dbReference type="InterPro" id="IPR039506">
    <property type="entry name" value="SPOB_a"/>
</dbReference>
<dbReference type="Pfam" id="PF14689">
    <property type="entry name" value="SPOB_a"/>
    <property type="match status" value="1"/>
</dbReference>
<keyword evidence="8" id="KW-0902">Two-component regulatory system</keyword>
<dbReference type="SMART" id="SM00387">
    <property type="entry name" value="HATPase_c"/>
    <property type="match status" value="1"/>
</dbReference>
<dbReference type="PROSITE" id="PS50109">
    <property type="entry name" value="HIS_KIN"/>
    <property type="match status" value="1"/>
</dbReference>
<feature type="domain" description="Histidine kinase" evidence="10">
    <location>
        <begin position="182"/>
        <end position="287"/>
    </location>
</feature>
<dbReference type="InterPro" id="IPR003594">
    <property type="entry name" value="HATPase_dom"/>
</dbReference>
<evidence type="ECO:0000256" key="7">
    <source>
        <dbReference type="ARBA" id="ARBA00022840"/>
    </source>
</evidence>
<evidence type="ECO:0000259" key="10">
    <source>
        <dbReference type="PROSITE" id="PS50109"/>
    </source>
</evidence>
<dbReference type="InterPro" id="IPR016120">
    <property type="entry name" value="Sig_transdc_His_kin_SpoOB"/>
</dbReference>
<dbReference type="GO" id="GO:0000155">
    <property type="term" value="F:phosphorelay sensor kinase activity"/>
    <property type="evidence" value="ECO:0007669"/>
    <property type="project" value="InterPro"/>
</dbReference>
<dbReference type="SUPFAM" id="SSF55874">
    <property type="entry name" value="ATPase domain of HSP90 chaperone/DNA topoisomerase II/histidine kinase"/>
    <property type="match status" value="1"/>
</dbReference>
<comment type="catalytic activity">
    <reaction evidence="1">
        <text>ATP + protein L-histidine = ADP + protein N-phospho-L-histidine.</text>
        <dbReference type="EC" id="2.7.13.3"/>
    </reaction>
</comment>
<evidence type="ECO:0000256" key="3">
    <source>
        <dbReference type="ARBA" id="ARBA00022553"/>
    </source>
</evidence>
<keyword evidence="5" id="KW-0547">Nucleotide-binding</keyword>
<keyword evidence="9" id="KW-0472">Membrane</keyword>
<dbReference type="PANTHER" id="PTHR43547:SF3">
    <property type="entry name" value="SENSOR PROTEIN CITS"/>
    <property type="match status" value="1"/>
</dbReference>
<dbReference type="InterPro" id="IPR036890">
    <property type="entry name" value="HATPase_C_sf"/>
</dbReference>
<dbReference type="Gene3D" id="3.30.565.10">
    <property type="entry name" value="Histidine kinase-like ATPase, C-terminal domain"/>
    <property type="match status" value="1"/>
</dbReference>
<protein>
    <recommendedName>
        <fullName evidence="2">histidine kinase</fullName>
        <ecNumber evidence="2">2.7.13.3</ecNumber>
    </recommendedName>
</protein>
<keyword evidence="9" id="KW-0812">Transmembrane</keyword>
<gene>
    <name evidence="11" type="ORF">J2Z48_000697</name>
</gene>
<evidence type="ECO:0000256" key="9">
    <source>
        <dbReference type="SAM" id="Phobius"/>
    </source>
</evidence>
<feature type="transmembrane region" description="Helical" evidence="9">
    <location>
        <begin position="13"/>
        <end position="34"/>
    </location>
</feature>
<organism evidence="11 12">
    <name type="scientific">Croceifilum oryzae</name>
    <dbReference type="NCBI Taxonomy" id="1553429"/>
    <lineage>
        <taxon>Bacteria</taxon>
        <taxon>Bacillati</taxon>
        <taxon>Bacillota</taxon>
        <taxon>Bacilli</taxon>
        <taxon>Bacillales</taxon>
        <taxon>Thermoactinomycetaceae</taxon>
        <taxon>Croceifilum</taxon>
    </lineage>
</organism>
<proteinExistence type="predicted"/>
<dbReference type="PANTHER" id="PTHR43547">
    <property type="entry name" value="TWO-COMPONENT HISTIDINE KINASE"/>
    <property type="match status" value="1"/>
</dbReference>
<dbReference type="AlphaFoldDB" id="A0AAJ1WRF8"/>
<sequence length="297" mass="34279">MVLNRCWTLRTKVILWISMINILAISVGILFLYWEHGEINVGWMIGVPMGMMSIEWIATIKLSKYIKKRIHNELHKELSQVHEYMESMRAKTHEFQNTLYAISGLIQLQSYDEAVSLIQQESQLHQDPIGVWTKKVKDKRISAILIGYYNHASEMKVTLQIDPDTNIPEHINIPNITSFISLFGNLVLNAMEELQKVQGERRIRIYMECIEDTLVLEVEDNGFGIRDEMVPFIFEKGFSTKPITHSGKRGFGLWKVKQIVEEYGGTVFVGRGDWNGSLFAITLPLKGDERLDRSVNY</sequence>
<evidence type="ECO:0000256" key="2">
    <source>
        <dbReference type="ARBA" id="ARBA00012438"/>
    </source>
</evidence>
<dbReference type="EC" id="2.7.13.3" evidence="2"/>
<evidence type="ECO:0000256" key="1">
    <source>
        <dbReference type="ARBA" id="ARBA00000085"/>
    </source>
</evidence>
<dbReference type="SUPFAM" id="SSF55890">
    <property type="entry name" value="Sporulation response regulatory protein Spo0B"/>
    <property type="match status" value="1"/>
</dbReference>
<evidence type="ECO:0000256" key="5">
    <source>
        <dbReference type="ARBA" id="ARBA00022741"/>
    </source>
</evidence>
<dbReference type="PRINTS" id="PR00344">
    <property type="entry name" value="BCTRLSENSOR"/>
</dbReference>
<evidence type="ECO:0000313" key="11">
    <source>
        <dbReference type="EMBL" id="MDQ0416530.1"/>
    </source>
</evidence>
<dbReference type="InterPro" id="IPR004358">
    <property type="entry name" value="Sig_transdc_His_kin-like_C"/>
</dbReference>
<keyword evidence="6 11" id="KW-0418">Kinase</keyword>
<evidence type="ECO:0000256" key="4">
    <source>
        <dbReference type="ARBA" id="ARBA00022679"/>
    </source>
</evidence>
<dbReference type="Proteomes" id="UP001238450">
    <property type="component" value="Unassembled WGS sequence"/>
</dbReference>
<keyword evidence="3" id="KW-0597">Phosphoprotein</keyword>
<evidence type="ECO:0000313" key="12">
    <source>
        <dbReference type="Proteomes" id="UP001238450"/>
    </source>
</evidence>
<dbReference type="EMBL" id="JAUSUV010000003">
    <property type="protein sequence ID" value="MDQ0416530.1"/>
    <property type="molecule type" value="Genomic_DNA"/>
</dbReference>
<accession>A0AAJ1WRF8</accession>
<evidence type="ECO:0000256" key="6">
    <source>
        <dbReference type="ARBA" id="ARBA00022777"/>
    </source>
</evidence>
<keyword evidence="12" id="KW-1185">Reference proteome</keyword>
<dbReference type="GO" id="GO:0005524">
    <property type="term" value="F:ATP binding"/>
    <property type="evidence" value="ECO:0007669"/>
    <property type="project" value="UniProtKB-KW"/>
</dbReference>
<keyword evidence="7" id="KW-0067">ATP-binding</keyword>
<comment type="caution">
    <text evidence="11">The sequence shown here is derived from an EMBL/GenBank/DDBJ whole genome shotgun (WGS) entry which is preliminary data.</text>
</comment>
<keyword evidence="9" id="KW-1133">Transmembrane helix</keyword>
<keyword evidence="4" id="KW-0808">Transferase</keyword>
<evidence type="ECO:0000256" key="8">
    <source>
        <dbReference type="ARBA" id="ARBA00023012"/>
    </source>
</evidence>